<evidence type="ECO:0008006" key="3">
    <source>
        <dbReference type="Google" id="ProtNLM"/>
    </source>
</evidence>
<dbReference type="Pfam" id="PF06080">
    <property type="entry name" value="DUF938"/>
    <property type="match status" value="1"/>
</dbReference>
<dbReference type="Gene3D" id="3.40.50.150">
    <property type="entry name" value="Vaccinia Virus protein VP39"/>
    <property type="match status" value="1"/>
</dbReference>
<dbReference type="RefSeq" id="WP_353111194.1">
    <property type="nucleotide sequence ID" value="NZ_APND01000003.1"/>
</dbReference>
<dbReference type="InterPro" id="IPR010342">
    <property type="entry name" value="DUF938"/>
</dbReference>
<reference evidence="1 2" key="1">
    <citation type="submission" date="2013-03" db="EMBL/GenBank/DDBJ databases">
        <title>Salinisphaera dokdonensis CL-ES53 Genome Sequencing.</title>
        <authorList>
            <person name="Li C."/>
            <person name="Lai Q."/>
            <person name="Shao Z."/>
        </authorList>
    </citation>
    <scope>NUCLEOTIDE SEQUENCE [LARGE SCALE GENOMIC DNA]</scope>
    <source>
        <strain evidence="1 2">CL-ES53</strain>
    </source>
</reference>
<keyword evidence="2" id="KW-1185">Reference proteome</keyword>
<gene>
    <name evidence="1" type="ORF">SADO_10544</name>
</gene>
<dbReference type="PANTHER" id="PTHR20974">
    <property type="entry name" value="UPF0585 PROTEIN CG18661"/>
    <property type="match status" value="1"/>
</dbReference>
<dbReference type="InterPro" id="IPR029063">
    <property type="entry name" value="SAM-dependent_MTases_sf"/>
</dbReference>
<dbReference type="PANTHER" id="PTHR20974:SF0">
    <property type="entry name" value="UPF0585 PROTEIN CG18661"/>
    <property type="match status" value="1"/>
</dbReference>
<sequence>MSTHIGDDSAAERNKRPIFDALVPWLGGACRVLEVGAGDATHARHARERLPDIVWQASDAPGHHRRLVAALADRKELNLPAPLALDVRGDWPAGPFDAVYGANVAHIMDWAAVQALFAGAGRVLAAGGLLCLYGPFLRAGVTPEPGNANFDAALRARDPAMGLREIEALDALATRGGLSLVDDIAMPSDNRLLIWRKSIA</sequence>
<accession>A0ABV2B1D4</accession>
<evidence type="ECO:0000313" key="1">
    <source>
        <dbReference type="EMBL" id="MES1929689.1"/>
    </source>
</evidence>
<organism evidence="1 2">
    <name type="scientific">Salinisphaera dokdonensis CL-ES53</name>
    <dbReference type="NCBI Taxonomy" id="1304272"/>
    <lineage>
        <taxon>Bacteria</taxon>
        <taxon>Pseudomonadati</taxon>
        <taxon>Pseudomonadota</taxon>
        <taxon>Gammaproteobacteria</taxon>
        <taxon>Salinisphaerales</taxon>
        <taxon>Salinisphaeraceae</taxon>
        <taxon>Salinisphaera</taxon>
    </lineage>
</organism>
<dbReference type="SUPFAM" id="SSF53335">
    <property type="entry name" value="S-adenosyl-L-methionine-dependent methyltransferases"/>
    <property type="match status" value="1"/>
</dbReference>
<name>A0ABV2B1D4_9GAMM</name>
<comment type="caution">
    <text evidence="1">The sequence shown here is derived from an EMBL/GenBank/DDBJ whole genome shotgun (WGS) entry which is preliminary data.</text>
</comment>
<evidence type="ECO:0000313" key="2">
    <source>
        <dbReference type="Proteomes" id="UP001460888"/>
    </source>
</evidence>
<proteinExistence type="predicted"/>
<dbReference type="EMBL" id="APND01000003">
    <property type="protein sequence ID" value="MES1929689.1"/>
    <property type="molecule type" value="Genomic_DNA"/>
</dbReference>
<protein>
    <recommendedName>
        <fullName evidence="3">Methylase</fullName>
    </recommendedName>
</protein>
<dbReference type="Proteomes" id="UP001460888">
    <property type="component" value="Unassembled WGS sequence"/>
</dbReference>